<sequence>MTQVDNAPSAFPGWRTAHLALLVLALLAFVTSMDITMTSLLVEPMKRELALSDIQIGFLQGTVYGIGYGLSAMPLGRLIDSRTRTRLLLAGMLVWAVAMAATALAHGVEMLVVWRLLLGVVTALVLPASISLIADLFAPAQRTVATSLFATGQACGQAFGILAGGLVFDRLTRLVAWAPEAFHGLSPWRVEYLGAGVLCLVLAPLLLTMDEPVRHERDATRVSGREALLELWSYRRFIGPLIAAMLFSVIALQATMVWAAPLLIRRFGQTPGQFAGWLSGITLAGGILGALAGGRLAELGRRRLGSGGVLLPALVAALASVPLALFGLAPTVPVFALLLGLSLFCGGMIQTIGVVAFTLNIPNEIRGLGIGVYVLIVALFGTATAPAAVAVVSRLLGGEDRLGLAIAAISAPAMLVSALFFGLAMRNAARRTAG</sequence>
<feature type="transmembrane region" description="Helical" evidence="6">
    <location>
        <begin position="112"/>
        <end position="134"/>
    </location>
</feature>
<evidence type="ECO:0000256" key="1">
    <source>
        <dbReference type="ARBA" id="ARBA00004141"/>
    </source>
</evidence>
<protein>
    <submittedName>
        <fullName evidence="8">MFS transporter</fullName>
    </submittedName>
</protein>
<evidence type="ECO:0000256" key="6">
    <source>
        <dbReference type="SAM" id="Phobius"/>
    </source>
</evidence>
<dbReference type="EMBL" id="CP053708">
    <property type="protein sequence ID" value="QKE90884.1"/>
    <property type="molecule type" value="Genomic_DNA"/>
</dbReference>
<feature type="transmembrane region" description="Helical" evidence="6">
    <location>
        <begin position="87"/>
        <end position="106"/>
    </location>
</feature>
<organism evidence="8 9">
    <name type="scientific">Lichenicola cladoniae</name>
    <dbReference type="NCBI Taxonomy" id="1484109"/>
    <lineage>
        <taxon>Bacteria</taxon>
        <taxon>Pseudomonadati</taxon>
        <taxon>Pseudomonadota</taxon>
        <taxon>Alphaproteobacteria</taxon>
        <taxon>Acetobacterales</taxon>
        <taxon>Acetobacteraceae</taxon>
        <taxon>Lichenicola</taxon>
    </lineage>
</organism>
<evidence type="ECO:0000313" key="9">
    <source>
        <dbReference type="Proteomes" id="UP000500767"/>
    </source>
</evidence>
<accession>A0A6M8HR07</accession>
<dbReference type="KEGG" id="lck:HN018_13300"/>
<feature type="transmembrane region" description="Helical" evidence="6">
    <location>
        <begin position="335"/>
        <end position="359"/>
    </location>
</feature>
<dbReference type="PROSITE" id="PS50850">
    <property type="entry name" value="MFS"/>
    <property type="match status" value="1"/>
</dbReference>
<feature type="transmembrane region" description="Helical" evidence="6">
    <location>
        <begin position="241"/>
        <end position="264"/>
    </location>
</feature>
<feature type="transmembrane region" description="Helical" evidence="6">
    <location>
        <begin position="276"/>
        <end position="297"/>
    </location>
</feature>
<keyword evidence="3 6" id="KW-0812">Transmembrane</keyword>
<gene>
    <name evidence="8" type="ORF">HN018_13300</name>
</gene>
<feature type="transmembrane region" description="Helical" evidence="6">
    <location>
        <begin position="309"/>
        <end position="329"/>
    </location>
</feature>
<feature type="transmembrane region" description="Helical" evidence="6">
    <location>
        <begin position="188"/>
        <end position="207"/>
    </location>
</feature>
<feature type="transmembrane region" description="Helical" evidence="6">
    <location>
        <begin position="146"/>
        <end position="168"/>
    </location>
</feature>
<dbReference type="Gene3D" id="1.20.1250.20">
    <property type="entry name" value="MFS general substrate transporter like domains"/>
    <property type="match status" value="1"/>
</dbReference>
<proteinExistence type="predicted"/>
<comment type="subcellular location">
    <subcellularLocation>
        <location evidence="1">Membrane</location>
        <topology evidence="1">Multi-pass membrane protein</topology>
    </subcellularLocation>
</comment>
<dbReference type="InterPro" id="IPR011701">
    <property type="entry name" value="MFS"/>
</dbReference>
<dbReference type="Pfam" id="PF07690">
    <property type="entry name" value="MFS_1"/>
    <property type="match status" value="1"/>
</dbReference>
<keyword evidence="5 6" id="KW-0472">Membrane</keyword>
<evidence type="ECO:0000256" key="5">
    <source>
        <dbReference type="ARBA" id="ARBA00023136"/>
    </source>
</evidence>
<keyword evidence="2" id="KW-0813">Transport</keyword>
<dbReference type="InterPro" id="IPR020846">
    <property type="entry name" value="MFS_dom"/>
</dbReference>
<feature type="transmembrane region" description="Helical" evidence="6">
    <location>
        <begin position="371"/>
        <end position="396"/>
    </location>
</feature>
<dbReference type="GO" id="GO:0022857">
    <property type="term" value="F:transmembrane transporter activity"/>
    <property type="evidence" value="ECO:0007669"/>
    <property type="project" value="InterPro"/>
</dbReference>
<keyword evidence="4 6" id="KW-1133">Transmembrane helix</keyword>
<evidence type="ECO:0000313" key="8">
    <source>
        <dbReference type="EMBL" id="QKE90884.1"/>
    </source>
</evidence>
<feature type="transmembrane region" description="Helical" evidence="6">
    <location>
        <begin position="19"/>
        <end position="42"/>
    </location>
</feature>
<evidence type="ECO:0000256" key="2">
    <source>
        <dbReference type="ARBA" id="ARBA00022448"/>
    </source>
</evidence>
<dbReference type="InterPro" id="IPR036259">
    <property type="entry name" value="MFS_trans_sf"/>
</dbReference>
<feature type="transmembrane region" description="Helical" evidence="6">
    <location>
        <begin position="54"/>
        <end position="75"/>
    </location>
</feature>
<dbReference type="AlphaFoldDB" id="A0A6M8HR07"/>
<dbReference type="Proteomes" id="UP000500767">
    <property type="component" value="Chromosome"/>
</dbReference>
<dbReference type="PANTHER" id="PTHR23505:SF79">
    <property type="entry name" value="PROTEIN SPINSTER"/>
    <property type="match status" value="1"/>
</dbReference>
<evidence type="ECO:0000256" key="4">
    <source>
        <dbReference type="ARBA" id="ARBA00022989"/>
    </source>
</evidence>
<dbReference type="GO" id="GO:0016020">
    <property type="term" value="C:membrane"/>
    <property type="evidence" value="ECO:0007669"/>
    <property type="project" value="UniProtKB-SubCell"/>
</dbReference>
<name>A0A6M8HR07_9PROT</name>
<keyword evidence="9" id="KW-1185">Reference proteome</keyword>
<dbReference type="PANTHER" id="PTHR23505">
    <property type="entry name" value="SPINSTER"/>
    <property type="match status" value="1"/>
</dbReference>
<reference evidence="8 9" key="1">
    <citation type="journal article" date="2014" name="World J. Microbiol. Biotechnol.">
        <title>Biodiversity and physiological characteristics of Antarctic and Arctic lichens-associated bacteria.</title>
        <authorList>
            <person name="Lee Y.M."/>
            <person name="Kim E.H."/>
            <person name="Lee H.K."/>
            <person name="Hong S.G."/>
        </authorList>
    </citation>
    <scope>NUCLEOTIDE SEQUENCE [LARGE SCALE GENOMIC DNA]</scope>
    <source>
        <strain evidence="8 9">PAMC 26569</strain>
    </source>
</reference>
<dbReference type="SUPFAM" id="SSF103473">
    <property type="entry name" value="MFS general substrate transporter"/>
    <property type="match status" value="1"/>
</dbReference>
<evidence type="ECO:0000256" key="3">
    <source>
        <dbReference type="ARBA" id="ARBA00022692"/>
    </source>
</evidence>
<evidence type="ECO:0000259" key="7">
    <source>
        <dbReference type="PROSITE" id="PS50850"/>
    </source>
</evidence>
<feature type="transmembrane region" description="Helical" evidence="6">
    <location>
        <begin position="402"/>
        <end position="424"/>
    </location>
</feature>
<dbReference type="InterPro" id="IPR044770">
    <property type="entry name" value="MFS_spinster-like"/>
</dbReference>
<feature type="domain" description="Major facilitator superfamily (MFS) profile" evidence="7">
    <location>
        <begin position="20"/>
        <end position="430"/>
    </location>
</feature>